<evidence type="ECO:0000313" key="5">
    <source>
        <dbReference type="Proteomes" id="UP000257016"/>
    </source>
</evidence>
<name>A0A976A417_9BURK</name>
<organism evidence="4 5">
    <name type="scientific">Cupriavidus taiwanensis</name>
    <dbReference type="NCBI Taxonomy" id="164546"/>
    <lineage>
        <taxon>Bacteria</taxon>
        <taxon>Pseudomonadati</taxon>
        <taxon>Pseudomonadota</taxon>
        <taxon>Betaproteobacteria</taxon>
        <taxon>Burkholderiales</taxon>
        <taxon>Burkholderiaceae</taxon>
        <taxon>Cupriavidus</taxon>
    </lineage>
</organism>
<dbReference type="AlphaFoldDB" id="A0A976A417"/>
<evidence type="ECO:0000313" key="4">
    <source>
        <dbReference type="EMBL" id="SOY59019.1"/>
    </source>
</evidence>
<dbReference type="InterPro" id="IPR007450">
    <property type="entry name" value="BamE_dom"/>
</dbReference>
<keyword evidence="1" id="KW-0732">Signal</keyword>
<dbReference type="Gene3D" id="3.30.1450.10">
    <property type="match status" value="1"/>
</dbReference>
<dbReference type="EMBL" id="OFSN01000002">
    <property type="protein sequence ID" value="SOY59019.1"/>
    <property type="molecule type" value="Genomic_DNA"/>
</dbReference>
<dbReference type="PROSITE" id="PS51257">
    <property type="entry name" value="PROKAR_LIPOPROTEIN"/>
    <property type="match status" value="1"/>
</dbReference>
<keyword evidence="2" id="KW-0472">Membrane</keyword>
<dbReference type="GO" id="GO:0019867">
    <property type="term" value="C:outer membrane"/>
    <property type="evidence" value="ECO:0007669"/>
    <property type="project" value="InterPro"/>
</dbReference>
<dbReference type="Proteomes" id="UP000257016">
    <property type="component" value="Unassembled WGS sequence"/>
</dbReference>
<sequence length="199" mass="22060">MTVRPSTFAASPRRLAAMGLIASMLALFGCDQQKVDEAMKKAGETARNTWNAIKPDSELFKGIVPGQSTEEELRRQAGKPEIVWEEADGGRRLEYPRGPEGTTTWMVTIGPDGKVAKIEQVLSAENFARVRAGMSKDDIRRLLGKPTKVEAFALKKEEVWGYRWMETSTDKAFFNVHFNSDGSVTTTSRSDDPSRMQGG</sequence>
<evidence type="ECO:0000256" key="2">
    <source>
        <dbReference type="ARBA" id="ARBA00023136"/>
    </source>
</evidence>
<protein>
    <recommendedName>
        <fullName evidence="3">Outer membrane protein assembly factor BamE domain-containing protein</fullName>
    </recommendedName>
</protein>
<proteinExistence type="predicted"/>
<reference evidence="4 5" key="1">
    <citation type="submission" date="2018-01" db="EMBL/GenBank/DDBJ databases">
        <authorList>
            <person name="Clerissi C."/>
        </authorList>
    </citation>
    <scope>NUCLEOTIDE SEQUENCE [LARGE SCALE GENOMIC DNA]</scope>
    <source>
        <strain evidence="4">Cupriavidus taiwanensis LMG 19430</strain>
    </source>
</reference>
<gene>
    <name evidence="4" type="ORF">CBM2586_A100082</name>
</gene>
<evidence type="ECO:0000256" key="1">
    <source>
        <dbReference type="ARBA" id="ARBA00022729"/>
    </source>
</evidence>
<evidence type="ECO:0000259" key="3">
    <source>
        <dbReference type="Pfam" id="PF04355"/>
    </source>
</evidence>
<accession>A0A976A417</accession>
<feature type="domain" description="Outer membrane protein assembly factor BamE" evidence="3">
    <location>
        <begin position="121"/>
        <end position="186"/>
    </location>
</feature>
<dbReference type="Pfam" id="PF04355">
    <property type="entry name" value="BamE"/>
    <property type="match status" value="1"/>
</dbReference>
<dbReference type="InterPro" id="IPR037873">
    <property type="entry name" value="BamE-like"/>
</dbReference>
<comment type="caution">
    <text evidence="4">The sequence shown here is derived from an EMBL/GenBank/DDBJ whole genome shotgun (WGS) entry which is preliminary data.</text>
</comment>